<dbReference type="PANTHER" id="PTHR45138:SF9">
    <property type="entry name" value="DIGUANYLATE CYCLASE DGCM-RELATED"/>
    <property type="match status" value="1"/>
</dbReference>
<keyword evidence="4" id="KW-1185">Reference proteome</keyword>
<evidence type="ECO:0000313" key="4">
    <source>
        <dbReference type="Proteomes" id="UP000755551"/>
    </source>
</evidence>
<dbReference type="Pfam" id="PF00990">
    <property type="entry name" value="GGDEF"/>
    <property type="match status" value="1"/>
</dbReference>
<dbReference type="PANTHER" id="PTHR45138">
    <property type="entry name" value="REGULATORY COMPONENTS OF SENSORY TRANSDUCTION SYSTEM"/>
    <property type="match status" value="1"/>
</dbReference>
<dbReference type="EMBL" id="JAHQZT010000004">
    <property type="protein sequence ID" value="MBV0932540.1"/>
    <property type="molecule type" value="Genomic_DNA"/>
</dbReference>
<name>A0ABS6M8D8_9GAMM</name>
<dbReference type="InterPro" id="IPR050469">
    <property type="entry name" value="Diguanylate_Cyclase"/>
</dbReference>
<evidence type="ECO:0000313" key="3">
    <source>
        <dbReference type="EMBL" id="MBV0932540.1"/>
    </source>
</evidence>
<dbReference type="EC" id="2.7.7.65" evidence="1"/>
<evidence type="ECO:0000256" key="1">
    <source>
        <dbReference type="ARBA" id="ARBA00012528"/>
    </source>
</evidence>
<dbReference type="InterPro" id="IPR000160">
    <property type="entry name" value="GGDEF_dom"/>
</dbReference>
<dbReference type="RefSeq" id="WP_217333960.1">
    <property type="nucleotide sequence ID" value="NZ_JAHQZT010000004.1"/>
</dbReference>
<feature type="domain" description="GGDEF" evidence="2">
    <location>
        <begin position="67"/>
        <end position="196"/>
    </location>
</feature>
<dbReference type="CDD" id="cd01949">
    <property type="entry name" value="GGDEF"/>
    <property type="match status" value="1"/>
</dbReference>
<dbReference type="SMART" id="SM00267">
    <property type="entry name" value="GGDEF"/>
    <property type="match status" value="1"/>
</dbReference>
<gene>
    <name evidence="3" type="ORF">KTN04_04200</name>
</gene>
<dbReference type="Proteomes" id="UP000755551">
    <property type="component" value="Unassembled WGS sequence"/>
</dbReference>
<dbReference type="NCBIfam" id="TIGR00254">
    <property type="entry name" value="GGDEF"/>
    <property type="match status" value="1"/>
</dbReference>
<evidence type="ECO:0000259" key="2">
    <source>
        <dbReference type="PROSITE" id="PS50887"/>
    </source>
</evidence>
<organism evidence="3 4">
    <name type="scientific">Marinobacterium weihaiense</name>
    <dbReference type="NCBI Taxonomy" id="2851016"/>
    <lineage>
        <taxon>Bacteria</taxon>
        <taxon>Pseudomonadati</taxon>
        <taxon>Pseudomonadota</taxon>
        <taxon>Gammaproteobacteria</taxon>
        <taxon>Oceanospirillales</taxon>
        <taxon>Oceanospirillaceae</taxon>
        <taxon>Marinobacterium</taxon>
    </lineage>
</organism>
<sequence>MSVTVLTHPVTLLLLVGVALGLLLLGLRPRVFSASLQRPVGTAALLARALWQQRLQAELSRSGRYGSTLSVMLLDIDHFRRINDCHGRRTGDGVIEAVALWLHERLRDSDCLGEYREGAFAILLPETSQLQAEHLGQRLQQSLAGESVVPGEFGDITLSIGIASSSGGVPDMPVLLAGAEAALDRAKSQGRNRVCT</sequence>
<reference evidence="3 4" key="1">
    <citation type="submission" date="2021-06" db="EMBL/GenBank/DDBJ databases">
        <title>Bacterium isolated from marine sediment.</title>
        <authorList>
            <person name="Zhu K.-L."/>
            <person name="Du Z.-J."/>
            <person name="Liang Q.-Y."/>
        </authorList>
    </citation>
    <scope>NUCLEOTIDE SEQUENCE [LARGE SCALE GENOMIC DNA]</scope>
    <source>
        <strain evidence="3 4">A346</strain>
    </source>
</reference>
<accession>A0ABS6M8D8</accession>
<protein>
    <recommendedName>
        <fullName evidence="1">diguanylate cyclase</fullName>
        <ecNumber evidence="1">2.7.7.65</ecNumber>
    </recommendedName>
</protein>
<dbReference type="PROSITE" id="PS50887">
    <property type="entry name" value="GGDEF"/>
    <property type="match status" value="1"/>
</dbReference>
<comment type="caution">
    <text evidence="3">The sequence shown here is derived from an EMBL/GenBank/DDBJ whole genome shotgun (WGS) entry which is preliminary data.</text>
</comment>
<proteinExistence type="predicted"/>